<accession>A0ABY5P6G8</accession>
<dbReference type="RefSeq" id="WP_313793829.1">
    <property type="nucleotide sequence ID" value="NZ_CP102453.1"/>
</dbReference>
<dbReference type="Pfam" id="PF11217">
    <property type="entry name" value="DUF3013"/>
    <property type="match status" value="1"/>
</dbReference>
<dbReference type="InterPro" id="IPR021380">
    <property type="entry name" value="DUF3013"/>
</dbReference>
<protein>
    <submittedName>
        <fullName evidence="1">DUF3013 family protein</fullName>
    </submittedName>
</protein>
<dbReference type="EMBL" id="CP102453">
    <property type="protein sequence ID" value="UUX34326.1"/>
    <property type="molecule type" value="Genomic_DNA"/>
</dbReference>
<organism evidence="1 2">
    <name type="scientific">Fundicoccus culcitae</name>
    <dbReference type="NCBI Taxonomy" id="2969821"/>
    <lineage>
        <taxon>Bacteria</taxon>
        <taxon>Bacillati</taxon>
        <taxon>Bacillota</taxon>
        <taxon>Bacilli</taxon>
        <taxon>Lactobacillales</taxon>
        <taxon>Aerococcaceae</taxon>
        <taxon>Fundicoccus</taxon>
    </lineage>
</organism>
<evidence type="ECO:0000313" key="2">
    <source>
        <dbReference type="Proteomes" id="UP001315967"/>
    </source>
</evidence>
<sequence>MDKNNILAVLEQLIIGQHFQCEWGIEWNEQQHYFELIFQFSLPNPNGISFKDAFGNSISYTTIPYETSILFYDKDHLNVEHSNYVNSIPISHNQGIAYGELFAIVKYLKHLTSSVRVEWLDYLFDSPHDAYFEICWNDHDFAQIKKGLIEANRYNSAPVFFPKNEAKGGLY</sequence>
<evidence type="ECO:0000313" key="1">
    <source>
        <dbReference type="EMBL" id="UUX34326.1"/>
    </source>
</evidence>
<keyword evidence="2" id="KW-1185">Reference proteome</keyword>
<name>A0ABY5P6G8_9LACT</name>
<gene>
    <name evidence="1" type="ORF">NRE15_01370</name>
</gene>
<dbReference type="Gene3D" id="3.40.50.11250">
    <property type="entry name" value="Protein of unknown function DUF3013"/>
    <property type="match status" value="1"/>
</dbReference>
<dbReference type="Proteomes" id="UP001315967">
    <property type="component" value="Chromosome"/>
</dbReference>
<reference evidence="1 2" key="1">
    <citation type="submission" date="2022-08" db="EMBL/GenBank/DDBJ databases">
        <title>Aerococcaceae sp. nov isolated from spoiled eye mask.</title>
        <authorList>
            <person name="Zhou G."/>
            <person name="Xie X.-B."/>
            <person name="Shi Q.-S."/>
            <person name="Wang Y.-S."/>
            <person name="Wen X."/>
            <person name="Peng H."/>
            <person name="Yang X.-J."/>
            <person name="Tao H.-B."/>
            <person name="Huang X.-M."/>
        </authorList>
    </citation>
    <scope>NUCLEOTIDE SEQUENCE [LARGE SCALE GENOMIC DNA]</scope>
    <source>
        <strain evidence="2">DM20194951</strain>
    </source>
</reference>
<proteinExistence type="predicted"/>